<keyword evidence="2" id="KW-0808">Transferase</keyword>
<dbReference type="PANTHER" id="PTHR22916:SF3">
    <property type="entry name" value="UDP-GLCNAC:BETAGAL BETA-1,3-N-ACETYLGLUCOSAMINYLTRANSFERASE-LIKE PROTEIN 1"/>
    <property type="match status" value="1"/>
</dbReference>
<dbReference type="InterPro" id="IPR029044">
    <property type="entry name" value="Nucleotide-diphossugar_trans"/>
</dbReference>
<dbReference type="SUPFAM" id="SSF53448">
    <property type="entry name" value="Nucleotide-diphospho-sugar transferases"/>
    <property type="match status" value="1"/>
</dbReference>
<protein>
    <submittedName>
        <fullName evidence="2">Glycosyl transferase family 2</fullName>
    </submittedName>
</protein>
<name>A0A146G403_TERSA</name>
<reference evidence="3" key="1">
    <citation type="journal article" date="2017" name="Genome Announc.">
        <title>Draft Genome Sequence of Terrimicrobium sacchariphilum NM-5T, a Facultative Anaerobic Soil Bacterium of the Class Spartobacteria.</title>
        <authorList>
            <person name="Qiu Y.L."/>
            <person name="Tourlousse D.M."/>
            <person name="Matsuura N."/>
            <person name="Ohashi A."/>
            <person name="Sekiguchi Y."/>
        </authorList>
    </citation>
    <scope>NUCLEOTIDE SEQUENCE [LARGE SCALE GENOMIC DNA]</scope>
    <source>
        <strain evidence="3">NM-5</strain>
    </source>
</reference>
<dbReference type="GO" id="GO:0016758">
    <property type="term" value="F:hexosyltransferase activity"/>
    <property type="evidence" value="ECO:0007669"/>
    <property type="project" value="UniProtKB-ARBA"/>
</dbReference>
<dbReference type="STRING" id="690879.TSACC_2158"/>
<dbReference type="Pfam" id="PF00535">
    <property type="entry name" value="Glycos_transf_2"/>
    <property type="match status" value="1"/>
</dbReference>
<dbReference type="EMBL" id="BDCO01000002">
    <property type="protein sequence ID" value="GAT31764.1"/>
    <property type="molecule type" value="Genomic_DNA"/>
</dbReference>
<evidence type="ECO:0000259" key="1">
    <source>
        <dbReference type="Pfam" id="PF00535"/>
    </source>
</evidence>
<dbReference type="CDD" id="cd00761">
    <property type="entry name" value="Glyco_tranf_GTA_type"/>
    <property type="match status" value="1"/>
</dbReference>
<organism evidence="2 3">
    <name type="scientific">Terrimicrobium sacchariphilum</name>
    <dbReference type="NCBI Taxonomy" id="690879"/>
    <lineage>
        <taxon>Bacteria</taxon>
        <taxon>Pseudomonadati</taxon>
        <taxon>Verrucomicrobiota</taxon>
        <taxon>Terrimicrobiia</taxon>
        <taxon>Terrimicrobiales</taxon>
        <taxon>Terrimicrobiaceae</taxon>
        <taxon>Terrimicrobium</taxon>
    </lineage>
</organism>
<accession>A0A146G403</accession>
<proteinExistence type="predicted"/>
<evidence type="ECO:0000313" key="2">
    <source>
        <dbReference type="EMBL" id="GAT31764.1"/>
    </source>
</evidence>
<dbReference type="Gene3D" id="3.90.550.10">
    <property type="entry name" value="Spore Coat Polysaccharide Biosynthesis Protein SpsA, Chain A"/>
    <property type="match status" value="1"/>
</dbReference>
<keyword evidence="3" id="KW-1185">Reference proteome</keyword>
<sequence>MRSSPLLSIIIPTYNRCDLLPRAIESALAQSIEDREVLVCDNASTDHTDDLRESYETRGVRWVRNGENLGLCGNLHTAVFNHCKGKYFVVLSDDDYLTDTAYLEDACTFLETNPDIGFVHANIVMEDVRSGTIHELDRNIPERMQGKDFFLSLGKSSFDFAYLMTVVARTEKAKTAGFFSESEIPHGDSLAWLTMSLTSNVGFLSRNVASYVLHDANAIFNPKINAWVKDIRFFEIAYARALSSQIFSEAELKEWRHRMRNSYCGKVIDMLTFAPSMREAIATLGILQREHQIAEDPRLWLRTAKAYIKRIFRR</sequence>
<evidence type="ECO:0000313" key="3">
    <source>
        <dbReference type="Proteomes" id="UP000076023"/>
    </source>
</evidence>
<gene>
    <name evidence="2" type="ORF">TSACC_2158</name>
</gene>
<dbReference type="PANTHER" id="PTHR22916">
    <property type="entry name" value="GLYCOSYLTRANSFERASE"/>
    <property type="match status" value="1"/>
</dbReference>
<comment type="caution">
    <text evidence="2">The sequence shown here is derived from an EMBL/GenBank/DDBJ whole genome shotgun (WGS) entry which is preliminary data.</text>
</comment>
<dbReference type="Proteomes" id="UP000076023">
    <property type="component" value="Unassembled WGS sequence"/>
</dbReference>
<dbReference type="InParanoid" id="A0A146G403"/>
<feature type="domain" description="Glycosyltransferase 2-like" evidence="1">
    <location>
        <begin position="8"/>
        <end position="125"/>
    </location>
</feature>
<dbReference type="AlphaFoldDB" id="A0A146G403"/>
<dbReference type="InterPro" id="IPR001173">
    <property type="entry name" value="Glyco_trans_2-like"/>
</dbReference>